<protein>
    <submittedName>
        <fullName evidence="2">Uncharacterized protein</fullName>
    </submittedName>
</protein>
<dbReference type="EMBL" id="BAZW01000046">
    <property type="protein sequence ID" value="GAO31380.1"/>
    <property type="molecule type" value="Genomic_DNA"/>
</dbReference>
<keyword evidence="1" id="KW-1133">Transmembrane helix</keyword>
<evidence type="ECO:0000256" key="1">
    <source>
        <dbReference type="SAM" id="Phobius"/>
    </source>
</evidence>
<dbReference type="Pfam" id="PF22503">
    <property type="entry name" value="DUF6992"/>
    <property type="match status" value="1"/>
</dbReference>
<feature type="transmembrane region" description="Helical" evidence="1">
    <location>
        <begin position="43"/>
        <end position="61"/>
    </location>
</feature>
<organism evidence="2 3">
    <name type="scientific">Geofilum rubicundum JCM 15548</name>
    <dbReference type="NCBI Taxonomy" id="1236989"/>
    <lineage>
        <taxon>Bacteria</taxon>
        <taxon>Pseudomonadati</taxon>
        <taxon>Bacteroidota</taxon>
        <taxon>Bacteroidia</taxon>
        <taxon>Marinilabiliales</taxon>
        <taxon>Marinilabiliaceae</taxon>
        <taxon>Geofilum</taxon>
    </lineage>
</organism>
<dbReference type="STRING" id="1236989.JCM15548_13736"/>
<reference evidence="2 3" key="1">
    <citation type="journal article" date="2015" name="Microbes Environ.">
        <title>Distribution and evolution of nitrogen fixation genes in the phylum bacteroidetes.</title>
        <authorList>
            <person name="Inoue J."/>
            <person name="Oshima K."/>
            <person name="Suda W."/>
            <person name="Sakamoto M."/>
            <person name="Iino T."/>
            <person name="Noda S."/>
            <person name="Hongoh Y."/>
            <person name="Hattori M."/>
            <person name="Ohkuma M."/>
        </authorList>
    </citation>
    <scope>NUCLEOTIDE SEQUENCE [LARGE SCALE GENOMIC DNA]</scope>
    <source>
        <strain evidence="2">JCM 15548</strain>
    </source>
</reference>
<dbReference type="AlphaFoldDB" id="A0A0E9M2P3"/>
<evidence type="ECO:0000313" key="3">
    <source>
        <dbReference type="Proteomes" id="UP000032900"/>
    </source>
</evidence>
<comment type="caution">
    <text evidence="2">The sequence shown here is derived from an EMBL/GenBank/DDBJ whole genome shotgun (WGS) entry which is preliminary data.</text>
</comment>
<feature type="transmembrane region" description="Helical" evidence="1">
    <location>
        <begin position="82"/>
        <end position="100"/>
    </location>
</feature>
<dbReference type="InterPro" id="IPR054261">
    <property type="entry name" value="DUF6992"/>
</dbReference>
<evidence type="ECO:0000313" key="2">
    <source>
        <dbReference type="EMBL" id="GAO31380.1"/>
    </source>
</evidence>
<keyword evidence="3" id="KW-1185">Reference proteome</keyword>
<proteinExistence type="predicted"/>
<sequence length="128" mass="14126">MNVFWNAVNLGIAGLAIHNNMQIDPLTLAFEEALAEARNIEKILLINSGLDVGYIGVGFLLKHLASGSDKRMNLMTGYGNSLILQGSFLLVFDLILYGVLHAQHMNFVEGISLSMGDSYLGFGWNYRF</sequence>
<gene>
    <name evidence="2" type="ORF">JCM15548_13736</name>
</gene>
<dbReference type="Proteomes" id="UP000032900">
    <property type="component" value="Unassembled WGS sequence"/>
</dbReference>
<keyword evidence="1" id="KW-0472">Membrane</keyword>
<name>A0A0E9M2P3_9BACT</name>
<keyword evidence="1" id="KW-0812">Transmembrane</keyword>
<accession>A0A0E9M2P3</accession>